<keyword evidence="3" id="KW-1185">Reference proteome</keyword>
<dbReference type="Proteomes" id="UP000001693">
    <property type="component" value="Chromosome"/>
</dbReference>
<organism evidence="2 3">
    <name type="scientific">Leptothrix cholodnii (strain ATCC 51168 / LMG 8142 / SP-6)</name>
    <name type="common">Leptothrix discophora (strain SP-6)</name>
    <dbReference type="NCBI Taxonomy" id="395495"/>
    <lineage>
        <taxon>Bacteria</taxon>
        <taxon>Pseudomonadati</taxon>
        <taxon>Pseudomonadota</taxon>
        <taxon>Betaproteobacteria</taxon>
        <taxon>Burkholderiales</taxon>
        <taxon>Sphaerotilaceae</taxon>
        <taxon>Leptothrix</taxon>
    </lineage>
</organism>
<reference evidence="2 3" key="1">
    <citation type="submission" date="2008-03" db="EMBL/GenBank/DDBJ databases">
        <title>Complete sequence of Leptothrix cholodnii SP-6.</title>
        <authorList>
            <consortium name="US DOE Joint Genome Institute"/>
            <person name="Copeland A."/>
            <person name="Lucas S."/>
            <person name="Lapidus A."/>
            <person name="Glavina del Rio T."/>
            <person name="Dalin E."/>
            <person name="Tice H."/>
            <person name="Bruce D."/>
            <person name="Goodwin L."/>
            <person name="Pitluck S."/>
            <person name="Chertkov O."/>
            <person name="Brettin T."/>
            <person name="Detter J.C."/>
            <person name="Han C."/>
            <person name="Kuske C.R."/>
            <person name="Schmutz J."/>
            <person name="Larimer F."/>
            <person name="Land M."/>
            <person name="Hauser L."/>
            <person name="Kyrpides N."/>
            <person name="Lykidis A."/>
            <person name="Emerson D."/>
            <person name="Richardson P."/>
        </authorList>
    </citation>
    <scope>NUCLEOTIDE SEQUENCE [LARGE SCALE GENOMIC DNA]</scope>
    <source>
        <strain evidence="3">ATCC 51168 / LMG 8142 / SP-6</strain>
    </source>
</reference>
<feature type="domain" description="DUF1854" evidence="1">
    <location>
        <begin position="37"/>
        <end position="166"/>
    </location>
</feature>
<dbReference type="InterPro" id="IPR015005">
    <property type="entry name" value="DUF1854"/>
</dbReference>
<dbReference type="RefSeq" id="WP_012349034.1">
    <property type="nucleotide sequence ID" value="NC_010524.1"/>
</dbReference>
<evidence type="ECO:0000313" key="3">
    <source>
        <dbReference type="Proteomes" id="UP000001693"/>
    </source>
</evidence>
<dbReference type="OrthoDB" id="212426at2"/>
<dbReference type="HOGENOM" id="CLU_121383_1_0_4"/>
<sequence length="167" mass="18212">MTNPPTSREPATGAPDFLLSRNAQGRLVYTDAAGTVHTGVVPVRAFPLVAPGEGLSLVSADGHELAWFERIDELGPAQRQLIEAELAAREFMPVIRRVVSVSTFSTPSTWEVETDRGVTTLVLKVEEDIRRLPGGALLIGSAHGVQFLVRDMPALDRGSRRLLERFL</sequence>
<accession>B1XWU2</accession>
<gene>
    <name evidence="2" type="ordered locus">Lcho_4037</name>
</gene>
<dbReference type="STRING" id="395495.Lcho_4037"/>
<proteinExistence type="predicted"/>
<dbReference type="Pfam" id="PF08909">
    <property type="entry name" value="DUF1854"/>
    <property type="match status" value="1"/>
</dbReference>
<name>B1XWU2_LEPCP</name>
<evidence type="ECO:0000259" key="1">
    <source>
        <dbReference type="Pfam" id="PF08909"/>
    </source>
</evidence>
<dbReference type="KEGG" id="lch:Lcho_4037"/>
<dbReference type="eggNOG" id="COG1132">
    <property type="taxonomic scope" value="Bacteria"/>
</dbReference>
<protein>
    <recommendedName>
        <fullName evidence="1">DUF1854 domain-containing protein</fullName>
    </recommendedName>
</protein>
<dbReference type="AlphaFoldDB" id="B1XWU2"/>
<dbReference type="EMBL" id="CP001013">
    <property type="protein sequence ID" value="ACB36291.1"/>
    <property type="molecule type" value="Genomic_DNA"/>
</dbReference>
<evidence type="ECO:0000313" key="2">
    <source>
        <dbReference type="EMBL" id="ACB36291.1"/>
    </source>
</evidence>